<evidence type="ECO:0000313" key="4">
    <source>
        <dbReference type="EMBL" id="PYD76970.1"/>
    </source>
</evidence>
<proteinExistence type="predicted"/>
<evidence type="ECO:0000313" key="5">
    <source>
        <dbReference type="Proteomes" id="UP000247609"/>
    </source>
</evidence>
<reference evidence="3 6" key="2">
    <citation type="submission" date="2018-02" db="EMBL/GenBank/DDBJ databases">
        <authorList>
            <person name="Skraban J."/>
            <person name="Trcek J."/>
        </authorList>
    </citation>
    <scope>NUCLEOTIDE SEQUENCE [LARGE SCALE GENOMIC DNA]</scope>
    <source>
        <strain evidence="3 6">AV446</strain>
    </source>
</reference>
<comment type="caution">
    <text evidence="4">The sequence shown here is derived from an EMBL/GenBank/DDBJ whole genome shotgun (WGS) entry which is preliminary data.</text>
</comment>
<dbReference type="SUPFAM" id="SSF50341">
    <property type="entry name" value="CheW-like"/>
    <property type="match status" value="1"/>
</dbReference>
<evidence type="ECO:0000256" key="1">
    <source>
        <dbReference type="SAM" id="MobiDB-lite"/>
    </source>
</evidence>
<dbReference type="Pfam" id="PF01584">
    <property type="entry name" value="CheW"/>
    <property type="match status" value="1"/>
</dbReference>
<dbReference type="Proteomes" id="UP000248116">
    <property type="component" value="Unassembled WGS sequence"/>
</dbReference>
<protein>
    <submittedName>
        <fullName evidence="4">Chemotaxis protein CheW</fullName>
    </submittedName>
</protein>
<dbReference type="EMBL" id="NOXG01000001">
    <property type="protein sequence ID" value="PYD76970.1"/>
    <property type="molecule type" value="Genomic_DNA"/>
</dbReference>
<dbReference type="RefSeq" id="WP_110525920.1">
    <property type="nucleotide sequence ID" value="NZ_NOXG01000001.1"/>
</dbReference>
<feature type="region of interest" description="Disordered" evidence="1">
    <location>
        <begin position="1"/>
        <end position="23"/>
    </location>
</feature>
<dbReference type="EMBL" id="PRCW01000064">
    <property type="protein sequence ID" value="PYD47696.1"/>
    <property type="molecule type" value="Genomic_DNA"/>
</dbReference>
<evidence type="ECO:0000313" key="6">
    <source>
        <dbReference type="Proteomes" id="UP000248116"/>
    </source>
</evidence>
<dbReference type="SMART" id="SM00260">
    <property type="entry name" value="CheW"/>
    <property type="match status" value="1"/>
</dbReference>
<keyword evidence="6" id="KW-1185">Reference proteome</keyword>
<reference evidence="4 5" key="1">
    <citation type="submission" date="2017-07" db="EMBL/GenBank/DDBJ databases">
        <title>A draft genome sequence of Komagataeibacter sp. T5K1.</title>
        <authorList>
            <person name="Skraban J."/>
            <person name="Cleenwerck I."/>
            <person name="Vandamme P."/>
            <person name="Trcek J."/>
        </authorList>
    </citation>
    <scope>NUCLEOTIDE SEQUENCE [LARGE SCALE GENOMIC DNA]</scope>
    <source>
        <strain evidence="4 5">T5K1</strain>
    </source>
</reference>
<accession>A0A318QEH5</accession>
<feature type="domain" description="CheW-like" evidence="2">
    <location>
        <begin position="53"/>
        <end position="186"/>
    </location>
</feature>
<gene>
    <name evidence="3" type="ORF">C3920_08755</name>
    <name evidence="4" type="ORF">CFR71_01055</name>
</gene>
<organism evidence="4 5">
    <name type="scientific">Novacetimonas pomaceti</name>
    <dbReference type="NCBI Taxonomy" id="2021998"/>
    <lineage>
        <taxon>Bacteria</taxon>
        <taxon>Pseudomonadati</taxon>
        <taxon>Pseudomonadota</taxon>
        <taxon>Alphaproteobacteria</taxon>
        <taxon>Acetobacterales</taxon>
        <taxon>Acetobacteraceae</taxon>
        <taxon>Novacetimonas</taxon>
    </lineage>
</organism>
<sequence>MTQPSDRGDGRDGAPSVPPEQERFEQERFARHILAERAATLAARHDAGMADATPGRSMLVLDVGGRECCLDLDAVLRVTDPMWSDMPRRADCPASVRGVYGYQGDLYTVFDLAMLMEEGEQDAPGAMILLRSVSSVPLARIALLAGAARGVMDIPATAPSVLPSGFPTALLPDGRHVVVLDPVRLFSSVRYSGE</sequence>
<dbReference type="GO" id="GO:0006935">
    <property type="term" value="P:chemotaxis"/>
    <property type="evidence" value="ECO:0007669"/>
    <property type="project" value="InterPro"/>
</dbReference>
<feature type="compositionally biased region" description="Basic and acidic residues" evidence="1">
    <location>
        <begin position="1"/>
        <end position="12"/>
    </location>
</feature>
<dbReference type="Proteomes" id="UP000247609">
    <property type="component" value="Unassembled WGS sequence"/>
</dbReference>
<evidence type="ECO:0000259" key="2">
    <source>
        <dbReference type="SMART" id="SM00260"/>
    </source>
</evidence>
<dbReference type="GO" id="GO:0007165">
    <property type="term" value="P:signal transduction"/>
    <property type="evidence" value="ECO:0007669"/>
    <property type="project" value="InterPro"/>
</dbReference>
<dbReference type="AlphaFoldDB" id="A0A318QEH5"/>
<dbReference type="InterPro" id="IPR002545">
    <property type="entry name" value="CheW-lke_dom"/>
</dbReference>
<dbReference type="InterPro" id="IPR036061">
    <property type="entry name" value="CheW-like_dom_sf"/>
</dbReference>
<evidence type="ECO:0000313" key="3">
    <source>
        <dbReference type="EMBL" id="PYD47696.1"/>
    </source>
</evidence>
<name>A0A318QEH5_9PROT</name>